<dbReference type="GO" id="GO:0000978">
    <property type="term" value="F:RNA polymerase II cis-regulatory region sequence-specific DNA binding"/>
    <property type="evidence" value="ECO:0007669"/>
    <property type="project" value="TreeGrafter"/>
</dbReference>
<evidence type="ECO:0000259" key="7">
    <source>
        <dbReference type="PROSITE" id="PS50090"/>
    </source>
</evidence>
<dbReference type="PANTHER" id="PTHR46621">
    <property type="entry name" value="SNRNA-ACTIVATING PROTEIN COMPLEX SUBUNIT 4"/>
    <property type="match status" value="1"/>
</dbReference>
<dbReference type="GO" id="GO:0042796">
    <property type="term" value="P:snRNA transcription by RNA polymerase III"/>
    <property type="evidence" value="ECO:0007669"/>
    <property type="project" value="TreeGrafter"/>
</dbReference>
<dbReference type="Gene3D" id="1.10.10.60">
    <property type="entry name" value="Homeodomain-like"/>
    <property type="match status" value="5"/>
</dbReference>
<dbReference type="Pfam" id="PF00249">
    <property type="entry name" value="Myb_DNA-binding"/>
    <property type="match status" value="3"/>
</dbReference>
<dbReference type="GO" id="GO:0019185">
    <property type="term" value="C:snRNA-activating protein complex"/>
    <property type="evidence" value="ECO:0007669"/>
    <property type="project" value="TreeGrafter"/>
</dbReference>
<keyword evidence="5" id="KW-0539">Nucleus</keyword>
<name>A0AAV0C5T1_9ASTE</name>
<keyword evidence="2" id="KW-0805">Transcription regulation</keyword>
<evidence type="ECO:0000256" key="6">
    <source>
        <dbReference type="SAM" id="MobiDB-lite"/>
    </source>
</evidence>
<accession>A0AAV0C5T1</accession>
<organism evidence="9 10">
    <name type="scientific">Cuscuta epithymum</name>
    <dbReference type="NCBI Taxonomy" id="186058"/>
    <lineage>
        <taxon>Eukaryota</taxon>
        <taxon>Viridiplantae</taxon>
        <taxon>Streptophyta</taxon>
        <taxon>Embryophyta</taxon>
        <taxon>Tracheophyta</taxon>
        <taxon>Spermatophyta</taxon>
        <taxon>Magnoliopsida</taxon>
        <taxon>eudicotyledons</taxon>
        <taxon>Gunneridae</taxon>
        <taxon>Pentapetalae</taxon>
        <taxon>asterids</taxon>
        <taxon>lamiids</taxon>
        <taxon>Solanales</taxon>
        <taxon>Convolvulaceae</taxon>
        <taxon>Cuscuteae</taxon>
        <taxon>Cuscuta</taxon>
        <taxon>Cuscuta subgen. Cuscuta</taxon>
    </lineage>
</organism>
<feature type="domain" description="Myb-like" evidence="7">
    <location>
        <begin position="584"/>
        <end position="634"/>
    </location>
</feature>
<feature type="domain" description="Myb-like" evidence="7">
    <location>
        <begin position="324"/>
        <end position="423"/>
    </location>
</feature>
<dbReference type="InterPro" id="IPR051575">
    <property type="entry name" value="Myb-like_DNA-bd"/>
</dbReference>
<evidence type="ECO:0000313" key="9">
    <source>
        <dbReference type="EMBL" id="CAH9064392.1"/>
    </source>
</evidence>
<keyword evidence="10" id="KW-1185">Reference proteome</keyword>
<evidence type="ECO:0000313" key="10">
    <source>
        <dbReference type="Proteomes" id="UP001152523"/>
    </source>
</evidence>
<feature type="domain" description="HTH myb-type" evidence="8">
    <location>
        <begin position="479"/>
        <end position="534"/>
    </location>
</feature>
<dbReference type="InterPro" id="IPR009057">
    <property type="entry name" value="Homeodomain-like_sf"/>
</dbReference>
<evidence type="ECO:0000256" key="5">
    <source>
        <dbReference type="ARBA" id="ARBA00023242"/>
    </source>
</evidence>
<protein>
    <submittedName>
        <fullName evidence="9">Uncharacterized protein</fullName>
    </submittedName>
</protein>
<evidence type="ECO:0000256" key="4">
    <source>
        <dbReference type="ARBA" id="ARBA00023163"/>
    </source>
</evidence>
<dbReference type="GO" id="GO:0001006">
    <property type="term" value="F:RNA polymerase III type 3 promoter sequence-specific DNA binding"/>
    <property type="evidence" value="ECO:0007669"/>
    <property type="project" value="TreeGrafter"/>
</dbReference>
<dbReference type="GO" id="GO:0010597">
    <property type="term" value="P:green leaf volatile biosynthetic process"/>
    <property type="evidence" value="ECO:0007669"/>
    <property type="project" value="UniProtKB-ARBA"/>
</dbReference>
<keyword evidence="3" id="KW-0238">DNA-binding</keyword>
<dbReference type="AlphaFoldDB" id="A0AAV0C5T1"/>
<reference evidence="9" key="1">
    <citation type="submission" date="2022-07" db="EMBL/GenBank/DDBJ databases">
        <authorList>
            <person name="Macas J."/>
            <person name="Novak P."/>
            <person name="Neumann P."/>
        </authorList>
    </citation>
    <scope>NUCLEOTIDE SEQUENCE</scope>
</reference>
<feature type="domain" description="Myb-like" evidence="7">
    <location>
        <begin position="434"/>
        <end position="478"/>
    </location>
</feature>
<keyword evidence="4" id="KW-0804">Transcription</keyword>
<dbReference type="EMBL" id="CAMAPF010000011">
    <property type="protein sequence ID" value="CAH9064392.1"/>
    <property type="molecule type" value="Genomic_DNA"/>
</dbReference>
<feature type="region of interest" description="Disordered" evidence="6">
    <location>
        <begin position="26"/>
        <end position="58"/>
    </location>
</feature>
<dbReference type="PANTHER" id="PTHR46621:SF1">
    <property type="entry name" value="SNRNA-ACTIVATING PROTEIN COMPLEX SUBUNIT 4"/>
    <property type="match status" value="1"/>
</dbReference>
<dbReference type="SUPFAM" id="SSF46689">
    <property type="entry name" value="Homeodomain-like"/>
    <property type="match status" value="3"/>
</dbReference>
<feature type="domain" description="Myb-like" evidence="7">
    <location>
        <begin position="479"/>
        <end position="530"/>
    </location>
</feature>
<feature type="domain" description="HTH myb-type" evidence="8">
    <location>
        <begin position="584"/>
        <end position="637"/>
    </location>
</feature>
<sequence>MASDGEEEFDADDGFEADMESLRRACILAGESPNRAEADLSGGDTAASAPCSPDAEEGDDDIELFRDIQNRFALSSEVQAPLDIEALSSTFPTDSGGGDDGEDDLEALRAIQRRFSSYADDDAKEELDTKLHEPVQVGVTNKTSEEESCNKFFLDRTNAGEGFPTSVDGHYSALQISEACSGLGATVHSGDLSLWNNVITENACNMLVGSSNFPQSAQAFVDAIKKNRALQKVIRSKMMHIETRVAELNKLKGWVKIFRGFQVSCRRKTSIALAQKNDARVQLISTIRQKVNPKLNERKCSPMYYAPPENSTVSSYREALAKFPVSVKRERWSEDERVKLLSGIKQQFQEVMFHRSVDLISDVDGSFGDSTDIDSNISSIRGLDITPEMMRLFLPKVNWDHLASMFLPKRTGSECQTRWLNFEDPLINKGSWAYNNPEEKNLLHIIQQKGLNNWIDIAISLGTNRTPFQCLARYQRSLNASIIKSKWTEEEDNKLRAAVEVFGESNWQAVAALVEERTGNQCSNRWIKSLNPARKRVGQWTANEDKCLKVAVMLFGNKSWKKVAQYVPGRTHVQCRERWVNSLDPSLNMNQWTEEEDLKLGAAIDEHGYQWSKVAACVAPRTDSQCRRRWQVLSPGEIHLLRQARKLQNVAFISNFVDRENERPSLKPDDFTSAPLPLTVSRSETRGKRKIIPKYEIAPSKSLSHFLKTMDAMELQNGKDVTPKSGKRRKRRSNREMCTDDGTCPPFAAGLSSNDNEPGGQELGFAKKNRKASKLPPRKKGKCGHNEDVPEIFATDEMETTFGEGGVIFKKSTMKSSRKGNKKTCSRKKCSDSSSIDRVGKDDGQTASLHHAKGALQELSLSQLDTDLPEEEHFDSSLSFEANADLESGDILVEESLSHSLQMRQFAGDVLDTRCSGSDILGKRKRHKGKNVARSIELGIEVEEEDSTTLATFLQKSGNYSNHSAPATVTKQNSNLNEISVPKEHTSTAALRCSEIQEQGIGIRLGNTISSAAQGDIEDEMPLAHFFNKLKRRRLELPITGSNPG</sequence>
<dbReference type="SMART" id="SM00717">
    <property type="entry name" value="SANT"/>
    <property type="match status" value="5"/>
</dbReference>
<dbReference type="PROSITE" id="PS51294">
    <property type="entry name" value="HTH_MYB"/>
    <property type="match status" value="3"/>
</dbReference>
<feature type="compositionally biased region" description="Basic residues" evidence="6">
    <location>
        <begin position="767"/>
        <end position="783"/>
    </location>
</feature>
<dbReference type="InterPro" id="IPR001005">
    <property type="entry name" value="SANT/Myb"/>
</dbReference>
<gene>
    <name evidence="9" type="ORF">CEPIT_LOCUS2104</name>
</gene>
<dbReference type="GO" id="GO:0042795">
    <property type="term" value="P:snRNA transcription by RNA polymerase II"/>
    <property type="evidence" value="ECO:0007669"/>
    <property type="project" value="TreeGrafter"/>
</dbReference>
<dbReference type="GO" id="GO:0005634">
    <property type="term" value="C:nucleus"/>
    <property type="evidence" value="ECO:0007669"/>
    <property type="project" value="UniProtKB-SubCell"/>
</dbReference>
<comment type="subcellular location">
    <subcellularLocation>
        <location evidence="1">Nucleus</location>
    </subcellularLocation>
</comment>
<evidence type="ECO:0000259" key="8">
    <source>
        <dbReference type="PROSITE" id="PS51294"/>
    </source>
</evidence>
<dbReference type="InterPro" id="IPR017930">
    <property type="entry name" value="Myb_dom"/>
</dbReference>
<feature type="domain" description="HTH myb-type" evidence="8">
    <location>
        <begin position="538"/>
        <end position="579"/>
    </location>
</feature>
<dbReference type="CDD" id="cd00167">
    <property type="entry name" value="SANT"/>
    <property type="match status" value="3"/>
</dbReference>
<feature type="region of interest" description="Disordered" evidence="6">
    <location>
        <begin position="717"/>
        <end position="787"/>
    </location>
</feature>
<evidence type="ECO:0000256" key="2">
    <source>
        <dbReference type="ARBA" id="ARBA00023015"/>
    </source>
</evidence>
<dbReference type="PROSITE" id="PS50090">
    <property type="entry name" value="MYB_LIKE"/>
    <property type="match status" value="5"/>
</dbReference>
<dbReference type="Proteomes" id="UP001152523">
    <property type="component" value="Unassembled WGS sequence"/>
</dbReference>
<proteinExistence type="predicted"/>
<evidence type="ECO:0000256" key="1">
    <source>
        <dbReference type="ARBA" id="ARBA00004123"/>
    </source>
</evidence>
<evidence type="ECO:0000256" key="3">
    <source>
        <dbReference type="ARBA" id="ARBA00023125"/>
    </source>
</evidence>
<feature type="domain" description="Myb-like" evidence="7">
    <location>
        <begin position="532"/>
        <end position="583"/>
    </location>
</feature>
<comment type="caution">
    <text evidence="9">The sequence shown here is derived from an EMBL/GenBank/DDBJ whole genome shotgun (WGS) entry which is preliminary data.</text>
</comment>